<organism evidence="1">
    <name type="scientific">Loa loa</name>
    <name type="common">Eye worm</name>
    <name type="synonym">Filaria loa</name>
    <dbReference type="NCBI Taxonomy" id="7209"/>
    <lineage>
        <taxon>Eukaryota</taxon>
        <taxon>Metazoa</taxon>
        <taxon>Ecdysozoa</taxon>
        <taxon>Nematoda</taxon>
        <taxon>Chromadorea</taxon>
        <taxon>Rhabditida</taxon>
        <taxon>Spirurina</taxon>
        <taxon>Spiruromorpha</taxon>
        <taxon>Filarioidea</taxon>
        <taxon>Onchocercidae</taxon>
        <taxon>Loa</taxon>
    </lineage>
</organism>
<dbReference type="AlphaFoldDB" id="A0A1S0TWC1"/>
<dbReference type="InParanoid" id="A0A1S0TWC1"/>
<name>A0A1S0TWC1_LOALO</name>
<dbReference type="KEGG" id="loa:LOAG_07982"/>
<protein>
    <submittedName>
        <fullName evidence="1">Uncharacterized protein</fullName>
    </submittedName>
</protein>
<dbReference type="CTD" id="9945407"/>
<proteinExistence type="predicted"/>
<gene>
    <name evidence="1" type="ORF">LOAG_07982</name>
</gene>
<dbReference type="RefSeq" id="XP_003143562.1">
    <property type="nucleotide sequence ID" value="XM_003143514.1"/>
</dbReference>
<sequence>MSLCNCFRIYRTPGMWALLLAEELHETAIKRNQWPQDKNPNSMTIACPVLCMEVLIKWTVVIRGVSTQCLSYPS</sequence>
<dbReference type="GeneID" id="9945407"/>
<dbReference type="EMBL" id="JH712180">
    <property type="protein sequence ID" value="EFO20507.1"/>
    <property type="molecule type" value="Genomic_DNA"/>
</dbReference>
<reference evidence="1" key="1">
    <citation type="submission" date="2012-04" db="EMBL/GenBank/DDBJ databases">
        <title>The Genome Sequence of Loa loa.</title>
        <authorList>
            <consortium name="The Broad Institute Genome Sequencing Platform"/>
            <consortium name="Broad Institute Genome Sequencing Center for Infectious Disease"/>
            <person name="Nutman T.B."/>
            <person name="Fink D.L."/>
            <person name="Russ C."/>
            <person name="Young S."/>
            <person name="Zeng Q."/>
            <person name="Gargeya S."/>
            <person name="Alvarado L."/>
            <person name="Berlin A."/>
            <person name="Chapman S.B."/>
            <person name="Chen Z."/>
            <person name="Freedman E."/>
            <person name="Gellesch M."/>
            <person name="Goldberg J."/>
            <person name="Griggs A."/>
            <person name="Gujja S."/>
            <person name="Heilman E.R."/>
            <person name="Heiman D."/>
            <person name="Howarth C."/>
            <person name="Mehta T."/>
            <person name="Neiman D."/>
            <person name="Pearson M."/>
            <person name="Roberts A."/>
            <person name="Saif S."/>
            <person name="Shea T."/>
            <person name="Shenoy N."/>
            <person name="Sisk P."/>
            <person name="Stolte C."/>
            <person name="Sykes S."/>
            <person name="White J."/>
            <person name="Yandava C."/>
            <person name="Haas B."/>
            <person name="Henn M.R."/>
            <person name="Nusbaum C."/>
            <person name="Birren B."/>
        </authorList>
    </citation>
    <scope>NUCLEOTIDE SEQUENCE [LARGE SCALE GENOMIC DNA]</scope>
</reference>
<evidence type="ECO:0000313" key="1">
    <source>
        <dbReference type="EMBL" id="EFO20507.1"/>
    </source>
</evidence>
<accession>A0A1S0TWC1</accession>